<protein>
    <recommendedName>
        <fullName evidence="5">DRBM domain-containing protein</fullName>
    </recommendedName>
</protein>
<evidence type="ECO:0000313" key="6">
    <source>
        <dbReference type="EMBL" id="KAL3813314.1"/>
    </source>
</evidence>
<dbReference type="PANTHER" id="PTHR46031">
    <property type="match status" value="1"/>
</dbReference>
<gene>
    <name evidence="6" type="ORF">ACJIZ3_014582</name>
</gene>
<dbReference type="GO" id="GO:0003723">
    <property type="term" value="F:RNA binding"/>
    <property type="evidence" value="ECO:0007669"/>
    <property type="project" value="UniProtKB-UniRule"/>
</dbReference>
<keyword evidence="7" id="KW-1185">Reference proteome</keyword>
<evidence type="ECO:0000256" key="3">
    <source>
        <dbReference type="PROSITE-ProRule" id="PRU00266"/>
    </source>
</evidence>
<reference evidence="6 7" key="1">
    <citation type="submission" date="2024-12" db="EMBL/GenBank/DDBJ databases">
        <title>The unique morphological basis and parallel evolutionary history of personate flowers in Penstemon.</title>
        <authorList>
            <person name="Depatie T.H."/>
            <person name="Wessinger C.A."/>
        </authorList>
    </citation>
    <scope>NUCLEOTIDE SEQUENCE [LARGE SCALE GENOMIC DNA]</scope>
    <source>
        <strain evidence="6">WTNN_2</strain>
        <tissue evidence="6">Leaf</tissue>
    </source>
</reference>
<organism evidence="6 7">
    <name type="scientific">Penstemon smallii</name>
    <dbReference type="NCBI Taxonomy" id="265156"/>
    <lineage>
        <taxon>Eukaryota</taxon>
        <taxon>Viridiplantae</taxon>
        <taxon>Streptophyta</taxon>
        <taxon>Embryophyta</taxon>
        <taxon>Tracheophyta</taxon>
        <taxon>Spermatophyta</taxon>
        <taxon>Magnoliopsida</taxon>
        <taxon>eudicotyledons</taxon>
        <taxon>Gunneridae</taxon>
        <taxon>Pentapetalae</taxon>
        <taxon>asterids</taxon>
        <taxon>lamiids</taxon>
        <taxon>Lamiales</taxon>
        <taxon>Plantaginaceae</taxon>
        <taxon>Cheloneae</taxon>
        <taxon>Penstemon</taxon>
    </lineage>
</organism>
<dbReference type="PANTHER" id="PTHR46031:SF37">
    <property type="entry name" value="DRBM DOMAIN-CONTAINING PROTEIN"/>
    <property type="match status" value="1"/>
</dbReference>
<dbReference type="EMBL" id="JBJXBP010000008">
    <property type="protein sequence ID" value="KAL3813314.1"/>
    <property type="molecule type" value="Genomic_DNA"/>
</dbReference>
<dbReference type="InterPro" id="IPR014720">
    <property type="entry name" value="dsRBD_dom"/>
</dbReference>
<dbReference type="Pfam" id="PF00035">
    <property type="entry name" value="dsrm"/>
    <property type="match status" value="2"/>
</dbReference>
<feature type="compositionally biased region" description="Basic residues" evidence="4">
    <location>
        <begin position="335"/>
        <end position="350"/>
    </location>
</feature>
<dbReference type="PROSITE" id="PS50137">
    <property type="entry name" value="DS_RBD"/>
    <property type="match status" value="1"/>
</dbReference>
<dbReference type="AlphaFoldDB" id="A0ABD3RKR8"/>
<dbReference type="SMART" id="SM00358">
    <property type="entry name" value="DSRM"/>
    <property type="match status" value="2"/>
</dbReference>
<keyword evidence="2 3" id="KW-0694">RNA-binding</keyword>
<proteinExistence type="predicted"/>
<accession>A0ABD3RKR8</accession>
<evidence type="ECO:0000256" key="4">
    <source>
        <dbReference type="SAM" id="MobiDB-lite"/>
    </source>
</evidence>
<sequence length="368" mass="40591">MLHFLNVADVHCNIFFNFRYHRLSLKMEQYLITLCYIGIPEESWYKNRLQECALKASLSLPVYKTDNDGTRKPPLFRSKVWVGGLCFVSPDTFPNRKTAEQNVAKHALIGIQEKLKNEGRSRIIEDNVLCKLIVNEYAVKTSQTTPSYITNQSKAILPIFTSSLVLDGVTYIGDAARNKKEAEQFAARAAILSILDSESGSTMSEIIKTKSKLYDAIEKAKDSSTNHVVTAPVGMAPLEGTDAISSLKVKEVEVNESIVTGPSDAIPESSLVLCPPVQVALSESTLGQPSVIQATHQSFHDYKKPGTQTSEAEITLPITFVPPASQESSMCPISGKKRRKKNQKARKKMKTQSSLTTATLPNNQVHAC</sequence>
<dbReference type="Gene3D" id="3.30.160.20">
    <property type="match status" value="2"/>
</dbReference>
<name>A0ABD3RKR8_9LAMI</name>
<dbReference type="SUPFAM" id="SSF54768">
    <property type="entry name" value="dsRNA-binding domain-like"/>
    <property type="match status" value="2"/>
</dbReference>
<evidence type="ECO:0000256" key="2">
    <source>
        <dbReference type="ARBA" id="ARBA00022884"/>
    </source>
</evidence>
<keyword evidence="1" id="KW-0677">Repeat</keyword>
<feature type="region of interest" description="Disordered" evidence="4">
    <location>
        <begin position="325"/>
        <end position="355"/>
    </location>
</feature>
<evidence type="ECO:0000313" key="7">
    <source>
        <dbReference type="Proteomes" id="UP001634393"/>
    </source>
</evidence>
<comment type="caution">
    <text evidence="6">The sequence shown here is derived from an EMBL/GenBank/DDBJ whole genome shotgun (WGS) entry which is preliminary data.</text>
</comment>
<dbReference type="Proteomes" id="UP001634393">
    <property type="component" value="Unassembled WGS sequence"/>
</dbReference>
<evidence type="ECO:0000259" key="5">
    <source>
        <dbReference type="PROSITE" id="PS50137"/>
    </source>
</evidence>
<feature type="domain" description="DRBM" evidence="5">
    <location>
        <begin position="160"/>
        <end position="196"/>
    </location>
</feature>
<evidence type="ECO:0000256" key="1">
    <source>
        <dbReference type="ARBA" id="ARBA00022737"/>
    </source>
</evidence>